<dbReference type="Pfam" id="PF17479">
    <property type="entry name" value="DUF3048_C"/>
    <property type="match status" value="1"/>
</dbReference>
<dbReference type="AlphaFoldDB" id="A0A4U0MUG5"/>
<feature type="signal peptide" evidence="1">
    <location>
        <begin position="1"/>
        <end position="30"/>
    </location>
</feature>
<name>A0A4U0MUG5_9ACTN</name>
<accession>A0A4U0MUG5</accession>
<proteinExistence type="predicted"/>
<evidence type="ECO:0000259" key="2">
    <source>
        <dbReference type="Pfam" id="PF11258"/>
    </source>
</evidence>
<keyword evidence="5" id="KW-1185">Reference proteome</keyword>
<keyword evidence="1" id="KW-0732">Signal</keyword>
<dbReference type="Pfam" id="PF11258">
    <property type="entry name" value="DUF3048"/>
    <property type="match status" value="1"/>
</dbReference>
<dbReference type="Proteomes" id="UP000308697">
    <property type="component" value="Unassembled WGS sequence"/>
</dbReference>
<dbReference type="InterPro" id="IPR021416">
    <property type="entry name" value="DUF3048_N"/>
</dbReference>
<feature type="chain" id="PRO_5039632238" evidence="1">
    <location>
        <begin position="31"/>
        <end position="324"/>
    </location>
</feature>
<feature type="domain" description="DUF3048" evidence="2">
    <location>
        <begin position="47"/>
        <end position="180"/>
    </location>
</feature>
<sequence>MVHLRFSWRGAVAGLAAAALALGLAGCANTGPDGDAGPKSRTVSPFTGLPASSGRPVLAVKIDNVGPARPPTGLGAADICYVEQVEGGQTRILAVLSSRLPPKLGPVRSARESDLELLGQFGRPALAYSGAQTKLLPLIAVAPLYDLPPGKAPDAYFRDRARSAPHNLYLRPERLLGHAPEASEAADIGFRFGAAPPGGREETAYTVRYPASRFDFTWSHSDKKWLVAMDGAAARTTDGGRTAASTVVVQQVNVRDSGFQDRWGSVSPFTETVGSGSAVVLRDGKAYDARWSRAAEQVGTTFTTPAGEPLNFARGQIWVMLTGR</sequence>
<feature type="domain" description="DUF3048" evidence="3">
    <location>
        <begin position="206"/>
        <end position="319"/>
    </location>
</feature>
<protein>
    <submittedName>
        <fullName evidence="4">DUF3048 domain-containing protein</fullName>
    </submittedName>
</protein>
<dbReference type="InterPro" id="IPR035328">
    <property type="entry name" value="DUF3048_C"/>
</dbReference>
<evidence type="ECO:0000256" key="1">
    <source>
        <dbReference type="SAM" id="SignalP"/>
    </source>
</evidence>
<dbReference type="PROSITE" id="PS51257">
    <property type="entry name" value="PROKAR_LIPOPROTEIN"/>
    <property type="match status" value="1"/>
</dbReference>
<dbReference type="EMBL" id="SUMB01000013">
    <property type="protein sequence ID" value="TJZ44202.1"/>
    <property type="molecule type" value="Genomic_DNA"/>
</dbReference>
<dbReference type="Gene3D" id="3.50.90.10">
    <property type="entry name" value="YerB-like"/>
    <property type="match status" value="1"/>
</dbReference>
<dbReference type="SUPFAM" id="SSF159774">
    <property type="entry name" value="YerB-like"/>
    <property type="match status" value="1"/>
</dbReference>
<organism evidence="4 5">
    <name type="scientific">Streptomyces piniterrae</name>
    <dbReference type="NCBI Taxonomy" id="2571125"/>
    <lineage>
        <taxon>Bacteria</taxon>
        <taxon>Bacillati</taxon>
        <taxon>Actinomycetota</taxon>
        <taxon>Actinomycetes</taxon>
        <taxon>Kitasatosporales</taxon>
        <taxon>Streptomycetaceae</taxon>
        <taxon>Streptomyces</taxon>
    </lineage>
</organism>
<evidence type="ECO:0000313" key="4">
    <source>
        <dbReference type="EMBL" id="TJZ44202.1"/>
    </source>
</evidence>
<evidence type="ECO:0000313" key="5">
    <source>
        <dbReference type="Proteomes" id="UP000308697"/>
    </source>
</evidence>
<dbReference type="OrthoDB" id="9779102at2"/>
<gene>
    <name evidence="4" type="ORF">FCH28_31015</name>
</gene>
<comment type="caution">
    <text evidence="4">The sequence shown here is derived from an EMBL/GenBank/DDBJ whole genome shotgun (WGS) entry which is preliminary data.</text>
</comment>
<dbReference type="InterPro" id="IPR023158">
    <property type="entry name" value="YerB-like_sf"/>
</dbReference>
<evidence type="ECO:0000259" key="3">
    <source>
        <dbReference type="Pfam" id="PF17479"/>
    </source>
</evidence>
<reference evidence="4 5" key="1">
    <citation type="submission" date="2019-04" db="EMBL/GenBank/DDBJ databases">
        <title>Streptomyces piniterrae sp. nov., a heliquinomycin-producing actinomycete isolated from rhizosphere soil of Pinus yunnanensis.</title>
        <authorList>
            <person name="Zhuang X."/>
            <person name="Zhao J."/>
        </authorList>
    </citation>
    <scope>NUCLEOTIDE SEQUENCE [LARGE SCALE GENOMIC DNA]</scope>
    <source>
        <strain evidence="5">jys28</strain>
    </source>
</reference>